<dbReference type="Pfam" id="PF01476">
    <property type="entry name" value="LysM"/>
    <property type="match status" value="1"/>
</dbReference>
<keyword evidence="2" id="KW-0645">Protease</keyword>
<feature type="domain" description="NlpC/P60" evidence="9">
    <location>
        <begin position="193"/>
        <end position="308"/>
    </location>
</feature>
<dbReference type="InterPro" id="IPR018392">
    <property type="entry name" value="LysM"/>
</dbReference>
<dbReference type="InterPro" id="IPR038765">
    <property type="entry name" value="Papain-like_cys_pep_sf"/>
</dbReference>
<proteinExistence type="inferred from homology"/>
<evidence type="ECO:0000313" key="11">
    <source>
        <dbReference type="Proteomes" id="UP000295328"/>
    </source>
</evidence>
<keyword evidence="11" id="KW-1185">Reference proteome</keyword>
<keyword evidence="6" id="KW-0788">Thiol protease</keyword>
<dbReference type="RefSeq" id="WP_133430189.1">
    <property type="nucleotide sequence ID" value="NZ_BMCC01000001.1"/>
</dbReference>
<dbReference type="OrthoDB" id="9813368at2"/>
<dbReference type="InterPro" id="IPR000064">
    <property type="entry name" value="NLP_P60_dom"/>
</dbReference>
<comment type="caution">
    <text evidence="10">The sequence shown here is derived from an EMBL/GenBank/DDBJ whole genome shotgun (WGS) entry which is preliminary data.</text>
</comment>
<dbReference type="CDD" id="cd00118">
    <property type="entry name" value="LysM"/>
    <property type="match status" value="1"/>
</dbReference>
<dbReference type="InterPro" id="IPR036779">
    <property type="entry name" value="LysM_dom_sf"/>
</dbReference>
<dbReference type="GO" id="GO:0006508">
    <property type="term" value="P:proteolysis"/>
    <property type="evidence" value="ECO:0007669"/>
    <property type="project" value="UniProtKB-KW"/>
</dbReference>
<dbReference type="EMBL" id="SCWE01000003">
    <property type="protein sequence ID" value="TDM01468.1"/>
    <property type="molecule type" value="Genomic_DNA"/>
</dbReference>
<name>A0A4R6BIR0_9STAP</name>
<gene>
    <name evidence="10" type="ORF">ERX37_08195</name>
</gene>
<dbReference type="AlphaFoldDB" id="A0A4R6BIR0"/>
<evidence type="ECO:0000256" key="1">
    <source>
        <dbReference type="ARBA" id="ARBA00007074"/>
    </source>
</evidence>
<dbReference type="PROSITE" id="PS51935">
    <property type="entry name" value="NLPC_P60"/>
    <property type="match status" value="1"/>
</dbReference>
<evidence type="ECO:0000256" key="6">
    <source>
        <dbReference type="ARBA" id="ARBA00022807"/>
    </source>
</evidence>
<comment type="similarity">
    <text evidence="1">Belongs to the peptidase C40 family.</text>
</comment>
<dbReference type="Gene3D" id="3.10.350.10">
    <property type="entry name" value="LysM domain"/>
    <property type="match status" value="1"/>
</dbReference>
<evidence type="ECO:0000256" key="2">
    <source>
        <dbReference type="ARBA" id="ARBA00022670"/>
    </source>
</evidence>
<dbReference type="Pfam" id="PF00877">
    <property type="entry name" value="NLPC_P60"/>
    <property type="match status" value="1"/>
</dbReference>
<dbReference type="SMART" id="SM00257">
    <property type="entry name" value="LysM"/>
    <property type="match status" value="1"/>
</dbReference>
<dbReference type="PANTHER" id="PTHR47053">
    <property type="entry name" value="MUREIN DD-ENDOPEPTIDASE MEPH-RELATED"/>
    <property type="match status" value="1"/>
</dbReference>
<dbReference type="GO" id="GO:0008234">
    <property type="term" value="F:cysteine-type peptidase activity"/>
    <property type="evidence" value="ECO:0007669"/>
    <property type="project" value="UniProtKB-KW"/>
</dbReference>
<dbReference type="SUPFAM" id="SSF54001">
    <property type="entry name" value="Cysteine proteinases"/>
    <property type="match status" value="1"/>
</dbReference>
<protein>
    <submittedName>
        <fullName evidence="10">LysM peptidoglycan-binding domain-containing protein</fullName>
    </submittedName>
</protein>
<sequence>MKKMVLSVCLVSTLAGSGLSTVHADEKVKEGYYEVKKGDTLLEVADKFDISTLRLKKWNDLTTNKLKPGQKLVVSAERADASHAINVMLKPGVEAVKDSTSVESAPVEPAAVEAPSIEEVTSEAPVVSTETPVDTEAFSPTEPVVESAVETPVIQAHEAEFNQINVADYNTQQDYSLLPVSEPADTAVVSTVKKPAANHIAQVARQVAVGKSYVYGANSATQVDCSSFVQQVFQVMGKKMPRTTYDQIAIGARVTDPQPGDLVFFNDASHVGIYIGNGQMIDALNPTEGIKQRAVSYIDGTVTGYYRY</sequence>
<dbReference type="InterPro" id="IPR051202">
    <property type="entry name" value="Peptidase_C40"/>
</dbReference>
<feature type="signal peptide" evidence="7">
    <location>
        <begin position="1"/>
        <end position="24"/>
    </location>
</feature>
<reference evidence="10 11" key="1">
    <citation type="submission" date="2019-01" db="EMBL/GenBank/DDBJ databases">
        <title>Draft genome sequences of the type strains of six Macrococcus species.</title>
        <authorList>
            <person name="Mazhar S."/>
            <person name="Altermann E."/>
            <person name="Hill C."/>
            <person name="Mcauliffe O."/>
        </authorList>
    </citation>
    <scope>NUCLEOTIDE SEQUENCE [LARGE SCALE GENOMIC DNA]</scope>
    <source>
        <strain evidence="10 11">CCM4809</strain>
    </source>
</reference>
<evidence type="ECO:0000256" key="3">
    <source>
        <dbReference type="ARBA" id="ARBA00022729"/>
    </source>
</evidence>
<dbReference type="PANTHER" id="PTHR47053:SF4">
    <property type="entry name" value="ENDOPEPTIDASE LYTE-RELATED"/>
    <property type="match status" value="1"/>
</dbReference>
<evidence type="ECO:0000256" key="5">
    <source>
        <dbReference type="ARBA" id="ARBA00022801"/>
    </source>
</evidence>
<keyword evidence="4" id="KW-0677">Repeat</keyword>
<accession>A0A4R6BIR0</accession>
<dbReference type="Gene3D" id="3.90.1720.10">
    <property type="entry name" value="endopeptidase domain like (from Nostoc punctiforme)"/>
    <property type="match status" value="1"/>
</dbReference>
<evidence type="ECO:0000256" key="4">
    <source>
        <dbReference type="ARBA" id="ARBA00022737"/>
    </source>
</evidence>
<evidence type="ECO:0000256" key="7">
    <source>
        <dbReference type="SAM" id="SignalP"/>
    </source>
</evidence>
<evidence type="ECO:0000259" key="9">
    <source>
        <dbReference type="PROSITE" id="PS51935"/>
    </source>
</evidence>
<feature type="domain" description="LysM" evidence="8">
    <location>
        <begin position="31"/>
        <end position="74"/>
    </location>
</feature>
<dbReference type="SUPFAM" id="SSF54106">
    <property type="entry name" value="LysM domain"/>
    <property type="match status" value="1"/>
</dbReference>
<organism evidence="10 11">
    <name type="scientific">Macrococcus hajekii</name>
    <dbReference type="NCBI Taxonomy" id="198482"/>
    <lineage>
        <taxon>Bacteria</taxon>
        <taxon>Bacillati</taxon>
        <taxon>Bacillota</taxon>
        <taxon>Bacilli</taxon>
        <taxon>Bacillales</taxon>
        <taxon>Staphylococcaceae</taxon>
        <taxon>Macrococcus</taxon>
    </lineage>
</organism>
<feature type="chain" id="PRO_5020313372" evidence="7">
    <location>
        <begin position="25"/>
        <end position="308"/>
    </location>
</feature>
<dbReference type="PROSITE" id="PS51782">
    <property type="entry name" value="LYSM"/>
    <property type="match status" value="1"/>
</dbReference>
<evidence type="ECO:0000313" key="10">
    <source>
        <dbReference type="EMBL" id="TDM01468.1"/>
    </source>
</evidence>
<evidence type="ECO:0000259" key="8">
    <source>
        <dbReference type="PROSITE" id="PS51782"/>
    </source>
</evidence>
<dbReference type="Proteomes" id="UP000295328">
    <property type="component" value="Unassembled WGS sequence"/>
</dbReference>
<keyword evidence="3 7" id="KW-0732">Signal</keyword>
<keyword evidence="5" id="KW-0378">Hydrolase</keyword>